<feature type="region of interest" description="Disordered" evidence="1">
    <location>
        <begin position="137"/>
        <end position="162"/>
    </location>
</feature>
<sequence>MDLAGLQDWLDRMDRAVTEGDFADYAARVVLPFALETRTATLSVASLAELRAGFDSWRQMLAAQRVTHSVRRATDVRRIGPDSVRGSFDSYLLAGAIPVVPPMGGTVDLHRDEAGLWRATRIVTEMANARWPIDLPRPARRAGASTPFADGPMPRPDTRGDD</sequence>
<dbReference type="EMBL" id="JAAZQQ010000002">
    <property type="protein sequence ID" value="NKX44580.1"/>
    <property type="molecule type" value="Genomic_DNA"/>
</dbReference>
<evidence type="ECO:0000313" key="2">
    <source>
        <dbReference type="EMBL" id="NKX44580.1"/>
    </source>
</evidence>
<dbReference type="RefSeq" id="WP_168622945.1">
    <property type="nucleotide sequence ID" value="NZ_JAAZQQ010000002.1"/>
</dbReference>
<proteinExistence type="predicted"/>
<reference evidence="2 3" key="1">
    <citation type="submission" date="2020-04" db="EMBL/GenBank/DDBJ databases">
        <authorList>
            <person name="Yoon J."/>
        </authorList>
    </citation>
    <scope>NUCLEOTIDE SEQUENCE [LARGE SCALE GENOMIC DNA]</scope>
    <source>
        <strain evidence="2 3">KMU-115</strain>
    </source>
</reference>
<accession>A0A7X6JX99</accession>
<evidence type="ECO:0008006" key="4">
    <source>
        <dbReference type="Google" id="ProtNLM"/>
    </source>
</evidence>
<organism evidence="2 3">
    <name type="scientific">Roseicyclus persicicus</name>
    <dbReference type="NCBI Taxonomy" id="2650661"/>
    <lineage>
        <taxon>Bacteria</taxon>
        <taxon>Pseudomonadati</taxon>
        <taxon>Pseudomonadota</taxon>
        <taxon>Alphaproteobacteria</taxon>
        <taxon>Rhodobacterales</taxon>
        <taxon>Roseobacteraceae</taxon>
        <taxon>Roseicyclus</taxon>
    </lineage>
</organism>
<evidence type="ECO:0000256" key="1">
    <source>
        <dbReference type="SAM" id="MobiDB-lite"/>
    </source>
</evidence>
<gene>
    <name evidence="2" type="ORF">HCU73_08260</name>
</gene>
<protein>
    <recommendedName>
        <fullName evidence="4">SnoaL-like domain-containing protein</fullName>
    </recommendedName>
</protein>
<keyword evidence="3" id="KW-1185">Reference proteome</keyword>
<dbReference type="AlphaFoldDB" id="A0A7X6JX99"/>
<comment type="caution">
    <text evidence="2">The sequence shown here is derived from an EMBL/GenBank/DDBJ whole genome shotgun (WGS) entry which is preliminary data.</text>
</comment>
<evidence type="ECO:0000313" key="3">
    <source>
        <dbReference type="Proteomes" id="UP000526408"/>
    </source>
</evidence>
<name>A0A7X6JX99_9RHOB</name>
<dbReference type="Proteomes" id="UP000526408">
    <property type="component" value="Unassembled WGS sequence"/>
</dbReference>